<proteinExistence type="inferred from homology"/>
<dbReference type="SUPFAM" id="SSF51445">
    <property type="entry name" value="(Trans)glycosidases"/>
    <property type="match status" value="1"/>
</dbReference>
<dbReference type="Pfam" id="PF00933">
    <property type="entry name" value="Glyco_hydro_3"/>
    <property type="match status" value="1"/>
</dbReference>
<name>A0A382W608_9ZZZZ</name>
<evidence type="ECO:0000259" key="7">
    <source>
        <dbReference type="Pfam" id="PF00933"/>
    </source>
</evidence>
<dbReference type="InterPro" id="IPR001764">
    <property type="entry name" value="Glyco_hydro_3_N"/>
</dbReference>
<dbReference type="PRINTS" id="PR00133">
    <property type="entry name" value="GLHYDRLASE3"/>
</dbReference>
<dbReference type="Gene3D" id="3.20.20.300">
    <property type="entry name" value="Glycoside hydrolase, family 3, N-terminal domain"/>
    <property type="match status" value="1"/>
</dbReference>
<evidence type="ECO:0000256" key="2">
    <source>
        <dbReference type="ARBA" id="ARBA00005336"/>
    </source>
</evidence>
<dbReference type="PROSITE" id="PS00775">
    <property type="entry name" value="GLYCOSYL_HYDROL_F3"/>
    <property type="match status" value="1"/>
</dbReference>
<dbReference type="GO" id="GO:0008422">
    <property type="term" value="F:beta-glucosidase activity"/>
    <property type="evidence" value="ECO:0007669"/>
    <property type="project" value="UniProtKB-EC"/>
</dbReference>
<dbReference type="PANTHER" id="PTHR30620">
    <property type="entry name" value="PERIPLASMIC BETA-GLUCOSIDASE-RELATED"/>
    <property type="match status" value="1"/>
</dbReference>
<dbReference type="EC" id="3.2.1.21" evidence="3"/>
<dbReference type="GO" id="GO:0009251">
    <property type="term" value="P:glucan catabolic process"/>
    <property type="evidence" value="ECO:0007669"/>
    <property type="project" value="TreeGrafter"/>
</dbReference>
<dbReference type="InterPro" id="IPR017853">
    <property type="entry name" value="GH"/>
</dbReference>
<accession>A0A382W608</accession>
<keyword evidence="6" id="KW-0326">Glycosidase</keyword>
<evidence type="ECO:0000256" key="4">
    <source>
        <dbReference type="ARBA" id="ARBA00022729"/>
    </source>
</evidence>
<dbReference type="AlphaFoldDB" id="A0A382W608"/>
<evidence type="ECO:0000256" key="6">
    <source>
        <dbReference type="ARBA" id="ARBA00023295"/>
    </source>
</evidence>
<comment type="similarity">
    <text evidence="2">Belongs to the glycosyl hydrolase 3 family.</text>
</comment>
<evidence type="ECO:0000256" key="1">
    <source>
        <dbReference type="ARBA" id="ARBA00000448"/>
    </source>
</evidence>
<protein>
    <recommendedName>
        <fullName evidence="3">beta-glucosidase</fullName>
        <ecNumber evidence="3">3.2.1.21</ecNumber>
    </recommendedName>
</protein>
<sequence length="280" mass="30814">TQVDHRYLEQKSDIKTYFLGSLLSGGGSIPDTNNPRSWVRMYNEYQDFALDTRLGIPLIYGIDAVHGHNNVYGATIFPHNIGLGCSNDEGLVQEISEATAREVRATGLDWTFAPCLAVSQDERWGRTFESYSEDTEIVTRLGIASIKGYQGNNLNNANSVLACAKHYVGDGSTIFGTGINGGIDRGDVLVDEKELRSKYIKPFRSAVENGVGSIMISYNSWQSKRLHGHSYLINDILKKELGFSGFVVSDWAAIDDIDENYKTSIITAINAGIDMVMVPG</sequence>
<feature type="domain" description="Glycoside hydrolase family 3 N-terminal" evidence="7">
    <location>
        <begin position="9"/>
        <end position="279"/>
    </location>
</feature>
<dbReference type="InterPro" id="IPR051915">
    <property type="entry name" value="Cellulose_Degrad_GH3"/>
</dbReference>
<feature type="non-terminal residue" evidence="8">
    <location>
        <position position="280"/>
    </location>
</feature>
<dbReference type="InterPro" id="IPR019800">
    <property type="entry name" value="Glyco_hydro_3_AS"/>
</dbReference>
<feature type="non-terminal residue" evidence="8">
    <location>
        <position position="1"/>
    </location>
</feature>
<reference evidence="8" key="1">
    <citation type="submission" date="2018-05" db="EMBL/GenBank/DDBJ databases">
        <authorList>
            <person name="Lanie J.A."/>
            <person name="Ng W.-L."/>
            <person name="Kazmierczak K.M."/>
            <person name="Andrzejewski T.M."/>
            <person name="Davidsen T.M."/>
            <person name="Wayne K.J."/>
            <person name="Tettelin H."/>
            <person name="Glass J.I."/>
            <person name="Rusch D."/>
            <person name="Podicherti R."/>
            <person name="Tsui H.-C.T."/>
            <person name="Winkler M.E."/>
        </authorList>
    </citation>
    <scope>NUCLEOTIDE SEQUENCE</scope>
</reference>
<keyword evidence="5" id="KW-0378">Hydrolase</keyword>
<gene>
    <name evidence="8" type="ORF">METZ01_LOCUS406958</name>
</gene>
<keyword evidence="4" id="KW-0732">Signal</keyword>
<evidence type="ECO:0000256" key="5">
    <source>
        <dbReference type="ARBA" id="ARBA00022801"/>
    </source>
</evidence>
<evidence type="ECO:0000313" key="8">
    <source>
        <dbReference type="EMBL" id="SVD54104.1"/>
    </source>
</evidence>
<evidence type="ECO:0000256" key="3">
    <source>
        <dbReference type="ARBA" id="ARBA00012744"/>
    </source>
</evidence>
<dbReference type="PANTHER" id="PTHR30620:SF16">
    <property type="entry name" value="LYSOSOMAL BETA GLUCOSIDASE"/>
    <property type="match status" value="1"/>
</dbReference>
<organism evidence="8">
    <name type="scientific">marine metagenome</name>
    <dbReference type="NCBI Taxonomy" id="408172"/>
    <lineage>
        <taxon>unclassified sequences</taxon>
        <taxon>metagenomes</taxon>
        <taxon>ecological metagenomes</taxon>
    </lineage>
</organism>
<comment type="catalytic activity">
    <reaction evidence="1">
        <text>Hydrolysis of terminal, non-reducing beta-D-glucosyl residues with release of beta-D-glucose.</text>
        <dbReference type="EC" id="3.2.1.21"/>
    </reaction>
</comment>
<dbReference type="InterPro" id="IPR036962">
    <property type="entry name" value="Glyco_hydro_3_N_sf"/>
</dbReference>
<dbReference type="EMBL" id="UINC01157234">
    <property type="protein sequence ID" value="SVD54104.1"/>
    <property type="molecule type" value="Genomic_DNA"/>
</dbReference>